<dbReference type="PANTHER" id="PTHR33375">
    <property type="entry name" value="CHROMOSOME-PARTITIONING PROTEIN PARB-RELATED"/>
    <property type="match status" value="1"/>
</dbReference>
<evidence type="ECO:0000259" key="3">
    <source>
        <dbReference type="SMART" id="SM00470"/>
    </source>
</evidence>
<dbReference type="Pfam" id="PF02195">
    <property type="entry name" value="ParB_N"/>
    <property type="match status" value="1"/>
</dbReference>
<evidence type="ECO:0000313" key="4">
    <source>
        <dbReference type="EMBL" id="QOT82262.1"/>
    </source>
</evidence>
<organism evidence="4 5">
    <name type="scientific">Cupriavidus basilensis</name>
    <dbReference type="NCBI Taxonomy" id="68895"/>
    <lineage>
        <taxon>Bacteria</taxon>
        <taxon>Pseudomonadati</taxon>
        <taxon>Pseudomonadota</taxon>
        <taxon>Betaproteobacteria</taxon>
        <taxon>Burkholderiales</taxon>
        <taxon>Burkholderiaceae</taxon>
        <taxon>Cupriavidus</taxon>
    </lineage>
</organism>
<dbReference type="Gene3D" id="3.90.1530.30">
    <property type="match status" value="1"/>
</dbReference>
<dbReference type="GO" id="GO:0007059">
    <property type="term" value="P:chromosome segregation"/>
    <property type="evidence" value="ECO:0007669"/>
    <property type="project" value="TreeGrafter"/>
</dbReference>
<dbReference type="NCBIfam" id="TIGR00180">
    <property type="entry name" value="parB_part"/>
    <property type="match status" value="1"/>
</dbReference>
<feature type="region of interest" description="Disordered" evidence="2">
    <location>
        <begin position="215"/>
        <end position="234"/>
    </location>
</feature>
<dbReference type="AlphaFoldDB" id="A0A643FTV7"/>
<feature type="domain" description="ParB-like N-terminal" evidence="3">
    <location>
        <begin position="18"/>
        <end position="124"/>
    </location>
</feature>
<gene>
    <name evidence="4" type="ORF">F7R26_039170</name>
</gene>
<dbReference type="Gene3D" id="1.10.10.2830">
    <property type="match status" value="1"/>
</dbReference>
<evidence type="ECO:0000256" key="2">
    <source>
        <dbReference type="SAM" id="MobiDB-lite"/>
    </source>
</evidence>
<dbReference type="SMART" id="SM00470">
    <property type="entry name" value="ParB"/>
    <property type="match status" value="1"/>
</dbReference>
<dbReference type="PANTHER" id="PTHR33375:SF1">
    <property type="entry name" value="CHROMOSOME-PARTITIONING PROTEIN PARB-RELATED"/>
    <property type="match status" value="1"/>
</dbReference>
<dbReference type="SUPFAM" id="SSF109709">
    <property type="entry name" value="KorB DNA-binding domain-like"/>
    <property type="match status" value="1"/>
</dbReference>
<name>A0A643FTV7_9BURK</name>
<dbReference type="Proteomes" id="UP000397656">
    <property type="component" value="Plasmid pRK1-3"/>
</dbReference>
<dbReference type="InterPro" id="IPR050336">
    <property type="entry name" value="Chromosome_partition/occlusion"/>
</dbReference>
<evidence type="ECO:0000256" key="1">
    <source>
        <dbReference type="ARBA" id="ARBA00006295"/>
    </source>
</evidence>
<accession>A0A643FTV7</accession>
<reference evidence="4 5" key="1">
    <citation type="submission" date="2020-10" db="EMBL/GenBank/DDBJ databases">
        <title>Complete genome sequence of Cupriavidus basilensis CCUG 49340T.</title>
        <authorList>
            <person name="Salva-Serra F."/>
            <person name="Donoso R.A."/>
            <person name="Cho K.H."/>
            <person name="Yoo J.A."/>
            <person name="Lee K."/>
            <person name="Yoon S.-H."/>
            <person name="Perez-Pantoja D."/>
            <person name="Moore E.R.B."/>
        </authorList>
    </citation>
    <scope>NUCLEOTIDE SEQUENCE [LARGE SCALE GENOMIC DNA]</scope>
    <source>
        <strain evidence="5">CCUG 49340</strain>
        <plasmid evidence="4 5">pRK1-3</plasmid>
    </source>
</reference>
<dbReference type="InterPro" id="IPR004437">
    <property type="entry name" value="ParB/RepB/Spo0J"/>
</dbReference>
<dbReference type="InterPro" id="IPR003115">
    <property type="entry name" value="ParB_N"/>
</dbReference>
<feature type="compositionally biased region" description="Basic and acidic residues" evidence="2">
    <location>
        <begin position="215"/>
        <end position="228"/>
    </location>
</feature>
<dbReference type="GO" id="GO:0003677">
    <property type="term" value="F:DNA binding"/>
    <property type="evidence" value="ECO:0007669"/>
    <property type="project" value="InterPro"/>
</dbReference>
<dbReference type="GeneID" id="98406994"/>
<evidence type="ECO:0000313" key="5">
    <source>
        <dbReference type="Proteomes" id="UP000397656"/>
    </source>
</evidence>
<sequence length="355" mass="39418">MGTLDFLDSLEAPAATAISIPLRDVMPDPKQPRTRYREIDGNVSVEGRDHIKNLAKSIADQGLLQPITVREVDGGYMIVMGECRWRAFVLNQEEGIPGHEAIPAFVRNDMSPAKLRLAQLAENLNRDDLTDLEVAHFVKETLEENPELKKSELGAIMRQNSQYISRILALLNPKWSDVVDSGMISFASLLEQYRALPEKVRAEVKTKVQAEGRSKITSTDLKKARDGMKAPGRVSVDPELARSVDQMLEANTPKGEHYHPPKTQFTDAGITTPIIPSGVENVNAGLIDKRTLRITARQLKMLVEKSAVTGKEKGLMVELILPVEDLKRMHKKIGGKLPETDSLLQAAFMDQLNSI</sequence>
<dbReference type="SUPFAM" id="SSF110849">
    <property type="entry name" value="ParB/Sulfiredoxin"/>
    <property type="match status" value="1"/>
</dbReference>
<keyword evidence="4" id="KW-0614">Plasmid</keyword>
<proteinExistence type="inferred from homology"/>
<comment type="similarity">
    <text evidence="1">Belongs to the ParB family.</text>
</comment>
<dbReference type="InterPro" id="IPR036086">
    <property type="entry name" value="ParB/Sulfiredoxin_sf"/>
</dbReference>
<dbReference type="GO" id="GO:0005694">
    <property type="term" value="C:chromosome"/>
    <property type="evidence" value="ECO:0007669"/>
    <property type="project" value="TreeGrafter"/>
</dbReference>
<dbReference type="EMBL" id="CP062807">
    <property type="protein sequence ID" value="QOT82262.1"/>
    <property type="molecule type" value="Genomic_DNA"/>
</dbReference>
<protein>
    <submittedName>
        <fullName evidence="4">ParB/RepB/Spo0J family partition protein</fullName>
    </submittedName>
</protein>
<geneLocation type="plasmid" evidence="4 5">
    <name>pRK1-3</name>
</geneLocation>
<dbReference type="RefSeq" id="WP_150986959.1">
    <property type="nucleotide sequence ID" value="NZ_CP062807.1"/>
</dbReference>